<proteinExistence type="predicted"/>
<sequence>MRMQLNTILMLSCLQGKLGFILSVFIPLDSPITLPTTHLLQVDESRRRGFYWAFCCSEGQRWNVVVALVFTTRQNVSQELILIAANDR</sequence>
<gene>
    <name evidence="1" type="ORF">SORBI_3001G276550</name>
</gene>
<keyword evidence="2" id="KW-1185">Reference proteome</keyword>
<dbReference type="AlphaFoldDB" id="A0A1Z5S864"/>
<evidence type="ECO:0000313" key="1">
    <source>
        <dbReference type="EMBL" id="OQU92026.1"/>
    </source>
</evidence>
<organism evidence="1 2">
    <name type="scientific">Sorghum bicolor</name>
    <name type="common">Sorghum</name>
    <name type="synonym">Sorghum vulgare</name>
    <dbReference type="NCBI Taxonomy" id="4558"/>
    <lineage>
        <taxon>Eukaryota</taxon>
        <taxon>Viridiplantae</taxon>
        <taxon>Streptophyta</taxon>
        <taxon>Embryophyta</taxon>
        <taxon>Tracheophyta</taxon>
        <taxon>Spermatophyta</taxon>
        <taxon>Magnoliopsida</taxon>
        <taxon>Liliopsida</taxon>
        <taxon>Poales</taxon>
        <taxon>Poaceae</taxon>
        <taxon>PACMAD clade</taxon>
        <taxon>Panicoideae</taxon>
        <taxon>Andropogonodae</taxon>
        <taxon>Andropogoneae</taxon>
        <taxon>Sorghinae</taxon>
        <taxon>Sorghum</taxon>
    </lineage>
</organism>
<dbReference type="Proteomes" id="UP000000768">
    <property type="component" value="Chromosome 1"/>
</dbReference>
<dbReference type="Gramene" id="OQU92026">
    <property type="protein sequence ID" value="OQU92026"/>
    <property type="gene ID" value="SORBI_3001G276550"/>
</dbReference>
<evidence type="ECO:0000313" key="2">
    <source>
        <dbReference type="Proteomes" id="UP000000768"/>
    </source>
</evidence>
<reference evidence="2" key="2">
    <citation type="journal article" date="2018" name="Plant J.">
        <title>The Sorghum bicolor reference genome: improved assembly, gene annotations, a transcriptome atlas, and signatures of genome organization.</title>
        <authorList>
            <person name="McCormick R.F."/>
            <person name="Truong S.K."/>
            <person name="Sreedasyam A."/>
            <person name="Jenkins J."/>
            <person name="Shu S."/>
            <person name="Sims D."/>
            <person name="Kennedy M."/>
            <person name="Amirebrahimi M."/>
            <person name="Weers B.D."/>
            <person name="McKinley B."/>
            <person name="Mattison A."/>
            <person name="Morishige D.T."/>
            <person name="Grimwood J."/>
            <person name="Schmutz J."/>
            <person name="Mullet J.E."/>
        </authorList>
    </citation>
    <scope>NUCLEOTIDE SEQUENCE [LARGE SCALE GENOMIC DNA]</scope>
    <source>
        <strain evidence="2">cv. BTx623</strain>
    </source>
</reference>
<dbReference type="InParanoid" id="A0A1Z5S864"/>
<reference evidence="1 2" key="1">
    <citation type="journal article" date="2009" name="Nature">
        <title>The Sorghum bicolor genome and the diversification of grasses.</title>
        <authorList>
            <person name="Paterson A.H."/>
            <person name="Bowers J.E."/>
            <person name="Bruggmann R."/>
            <person name="Dubchak I."/>
            <person name="Grimwood J."/>
            <person name="Gundlach H."/>
            <person name="Haberer G."/>
            <person name="Hellsten U."/>
            <person name="Mitros T."/>
            <person name="Poliakov A."/>
            <person name="Schmutz J."/>
            <person name="Spannagl M."/>
            <person name="Tang H."/>
            <person name="Wang X."/>
            <person name="Wicker T."/>
            <person name="Bharti A.K."/>
            <person name="Chapman J."/>
            <person name="Feltus F.A."/>
            <person name="Gowik U."/>
            <person name="Grigoriev I.V."/>
            <person name="Lyons E."/>
            <person name="Maher C.A."/>
            <person name="Martis M."/>
            <person name="Narechania A."/>
            <person name="Otillar R.P."/>
            <person name="Penning B.W."/>
            <person name="Salamov A.A."/>
            <person name="Wang Y."/>
            <person name="Zhang L."/>
            <person name="Carpita N.C."/>
            <person name="Freeling M."/>
            <person name="Gingle A.R."/>
            <person name="Hash C.T."/>
            <person name="Keller B."/>
            <person name="Klein P."/>
            <person name="Kresovich S."/>
            <person name="McCann M.C."/>
            <person name="Ming R."/>
            <person name="Peterson D.G."/>
            <person name="Mehboob-ur-Rahman"/>
            <person name="Ware D."/>
            <person name="Westhoff P."/>
            <person name="Mayer K.F."/>
            <person name="Messing J."/>
            <person name="Rokhsar D.S."/>
        </authorList>
    </citation>
    <scope>NUCLEOTIDE SEQUENCE [LARGE SCALE GENOMIC DNA]</scope>
    <source>
        <strain evidence="2">cv. BTx623</strain>
    </source>
</reference>
<dbReference type="EMBL" id="CM000760">
    <property type="protein sequence ID" value="OQU92026.1"/>
    <property type="molecule type" value="Genomic_DNA"/>
</dbReference>
<protein>
    <submittedName>
        <fullName evidence="1">Uncharacterized protein</fullName>
    </submittedName>
</protein>
<accession>A0A1Z5S864</accession>
<name>A0A1Z5S864_SORBI</name>